<name>A0A5N6U3R6_ASPAV</name>
<organism evidence="1 2">
    <name type="scientific">Aspergillus avenaceus</name>
    <dbReference type="NCBI Taxonomy" id="36643"/>
    <lineage>
        <taxon>Eukaryota</taxon>
        <taxon>Fungi</taxon>
        <taxon>Dikarya</taxon>
        <taxon>Ascomycota</taxon>
        <taxon>Pezizomycotina</taxon>
        <taxon>Eurotiomycetes</taxon>
        <taxon>Eurotiomycetidae</taxon>
        <taxon>Eurotiales</taxon>
        <taxon>Aspergillaceae</taxon>
        <taxon>Aspergillus</taxon>
        <taxon>Aspergillus subgen. Circumdati</taxon>
    </lineage>
</organism>
<proteinExistence type="predicted"/>
<evidence type="ECO:0000313" key="1">
    <source>
        <dbReference type="EMBL" id="KAE8153236.1"/>
    </source>
</evidence>
<dbReference type="Proteomes" id="UP000325780">
    <property type="component" value="Unassembled WGS sequence"/>
</dbReference>
<gene>
    <name evidence="1" type="ORF">BDV25DRAFT_38974</name>
</gene>
<reference evidence="1 2" key="1">
    <citation type="submission" date="2019-04" db="EMBL/GenBank/DDBJ databases">
        <title>Friends and foes A comparative genomics study of 23 Aspergillus species from section Flavi.</title>
        <authorList>
            <consortium name="DOE Joint Genome Institute"/>
            <person name="Kjaerbolling I."/>
            <person name="Vesth T."/>
            <person name="Frisvad J.C."/>
            <person name="Nybo J.L."/>
            <person name="Theobald S."/>
            <person name="Kildgaard S."/>
            <person name="Isbrandt T."/>
            <person name="Kuo A."/>
            <person name="Sato A."/>
            <person name="Lyhne E.K."/>
            <person name="Kogle M.E."/>
            <person name="Wiebenga A."/>
            <person name="Kun R.S."/>
            <person name="Lubbers R.J."/>
            <person name="Makela M.R."/>
            <person name="Barry K."/>
            <person name="Chovatia M."/>
            <person name="Clum A."/>
            <person name="Daum C."/>
            <person name="Haridas S."/>
            <person name="He G."/>
            <person name="LaButti K."/>
            <person name="Lipzen A."/>
            <person name="Mondo S."/>
            <person name="Riley R."/>
            <person name="Salamov A."/>
            <person name="Simmons B.A."/>
            <person name="Magnuson J.K."/>
            <person name="Henrissat B."/>
            <person name="Mortensen U.H."/>
            <person name="Larsen T.O."/>
            <person name="Devries R.P."/>
            <person name="Grigoriev I.V."/>
            <person name="Machida M."/>
            <person name="Baker S.E."/>
            <person name="Andersen M.R."/>
        </authorList>
    </citation>
    <scope>NUCLEOTIDE SEQUENCE [LARGE SCALE GENOMIC DNA]</scope>
    <source>
        <strain evidence="1 2">IBT 18842</strain>
    </source>
</reference>
<dbReference type="AlphaFoldDB" id="A0A5N6U3R6"/>
<dbReference type="OrthoDB" id="4177740at2759"/>
<evidence type="ECO:0000313" key="2">
    <source>
        <dbReference type="Proteomes" id="UP000325780"/>
    </source>
</evidence>
<keyword evidence="2" id="KW-1185">Reference proteome</keyword>
<protein>
    <submittedName>
        <fullName evidence="1">Uncharacterized protein</fullName>
    </submittedName>
</protein>
<sequence length="301" mass="35299">MTLRKLRKAIQHLVLDSEDDKIGYKLKTTVFLGQISREIRKLDTAVLDQIQLECHHIKVEAFSPHKESTDKPLFFRPMSTSELAAHPLDYSKPSVPEFIDKFHRLVEKPHWPVEYRSEESIRRAFAGEFAYYIDAFFSAKRVDVKNNLKRAARWYERQTHGVLFSDSFFIHGDNIANCRFEEVWEHWEDGDWPHVMIKLFHTVDADDRLLRGEVRCILEAMRYRLTLPKLKDHCIIPVQVISIAHKHGRILQAHWNGQDVIIRQSPLYDLNTTDMAIYDTFVRYMANKPIGDTVSIPRATV</sequence>
<dbReference type="EMBL" id="ML742042">
    <property type="protein sequence ID" value="KAE8153236.1"/>
    <property type="molecule type" value="Genomic_DNA"/>
</dbReference>
<accession>A0A5N6U3R6</accession>